<dbReference type="AlphaFoldDB" id="A0A0H3J1V9"/>
<dbReference type="eggNOG" id="COG3081">
    <property type="taxonomic scope" value="Bacteria"/>
</dbReference>
<dbReference type="GO" id="GO:0009295">
    <property type="term" value="C:nucleoid"/>
    <property type="evidence" value="ECO:0007669"/>
    <property type="project" value="InterPro"/>
</dbReference>
<keyword evidence="4" id="KW-1185">Reference proteome</keyword>
<dbReference type="KEGG" id="cpae:CPAST_c13050"/>
<dbReference type="GeneID" id="93073484"/>
<evidence type="ECO:0000313" key="4">
    <source>
        <dbReference type="Proteomes" id="UP000030905"/>
    </source>
</evidence>
<evidence type="ECO:0000313" key="3">
    <source>
        <dbReference type="Proteomes" id="UP000028042"/>
    </source>
</evidence>
<dbReference type="Proteomes" id="UP000028042">
    <property type="component" value="Unassembled WGS sequence"/>
</dbReference>
<evidence type="ECO:0000313" key="1">
    <source>
        <dbReference type="EMBL" id="AJA51392.1"/>
    </source>
</evidence>
<dbReference type="PATRIC" id="fig|1262449.3.peg.2722"/>
<accession>A0A0H3J1V9</accession>
<reference evidence="1 4" key="1">
    <citation type="journal article" date="2015" name="Genome Announc.">
        <title>Complete Genome Sequence of the Nitrogen-Fixing and Solvent-Producing Clostridium pasteurianum DSM 525.</title>
        <authorList>
            <person name="Poehlein A."/>
            <person name="Grosse-Honebrink A."/>
            <person name="Zhang Y."/>
            <person name="Minton N.P."/>
            <person name="Daniel R."/>
        </authorList>
    </citation>
    <scope>NUCLEOTIDE SEQUENCE [LARGE SCALE GENOMIC DNA]</scope>
    <source>
        <strain evidence="1">DSM 525</strain>
        <strain evidence="4">DSM 525 / ATCC 6013</strain>
    </source>
</reference>
<dbReference type="Pfam" id="PF04245">
    <property type="entry name" value="NA37"/>
    <property type="match status" value="1"/>
</dbReference>
<reference evidence="2 3" key="3">
    <citation type="journal article" name="Genome Announc.">
        <title>Improved Draft Genome Sequence of Clostridium pasteurianum Strain ATCC 6013 (DSM 525) Using a Hybrid Next-Generation Sequencing Approach.</title>
        <authorList>
            <person name="Pyne M.E."/>
            <person name="Utturkar S."/>
            <person name="Brown S.D."/>
            <person name="Moo-Young M."/>
            <person name="Chung D.A."/>
            <person name="Chou C.P."/>
        </authorList>
    </citation>
    <scope>NUCLEOTIDE SEQUENCE [LARGE SCALE GENOMIC DNA]</scope>
    <source>
        <strain evidence="2 3">ATCC 6013</strain>
    </source>
</reference>
<sequence>MEYVSEVNLNEAIIHILDNNAEEPVYNEYILELSDETYEYILKHIQKSLKDEELKYAVFNKDRNIVKELSQEYLSGQGDFIAISKEISKQLFILMKSNGNIPSCDLIVVSISTEFGPMLAILKMDYIKNYTHNVDFLEDKIGISIVPQFIGLPSGGQRLQKCAFIKLISEENKFDLMVIDKQSKSKEGEDYGSNYFISNFLGCSIIENERDITRNFIKNAEKWTRDNLKDNAETAEVVRSSLKRKLKQEDKIDINEFSKDVFGESRDAAENFVQYIKDQGVNDQIEVDKQWVENKLKRVRLKLDKDIDIYINEETYDDSSRFEIVRNGDGTINMVIKHIKNYIEK</sequence>
<proteinExistence type="predicted"/>
<dbReference type="InterPro" id="IPR007358">
    <property type="entry name" value="Nucleoid_associated_NdpA"/>
</dbReference>
<dbReference type="KEGG" id="cpat:CLPA_c13050"/>
<reference evidence="2" key="2">
    <citation type="submission" date="2015-10" db="EMBL/GenBank/DDBJ databases">
        <title>Improved Draft Genome Sequence of Clostridium pasteurianum Strain ATCC 6013 (DSM 525) Using a Hybrid Next-Generation Sequencing Approach.</title>
        <authorList>
            <person name="Pyne M.E."/>
            <person name="Utturkar S.M."/>
            <person name="Brown S.D."/>
            <person name="Moo-Young M."/>
            <person name="Chung D.A."/>
            <person name="Chou P.C."/>
        </authorList>
    </citation>
    <scope>NUCLEOTIDE SEQUENCE</scope>
    <source>
        <strain evidence="2">ATCC 6013</strain>
    </source>
</reference>
<gene>
    <name evidence="1" type="ORF">CLPA_c13050</name>
    <name evidence="2" type="ORF">CP6013_01849</name>
</gene>
<dbReference type="EMBL" id="CP009268">
    <property type="protein sequence ID" value="AJA51392.1"/>
    <property type="molecule type" value="Genomic_DNA"/>
</dbReference>
<name>A0A0H3J1V9_CLOPA</name>
<dbReference type="RefSeq" id="WP_003446208.1">
    <property type="nucleotide sequence ID" value="NZ_ANZB01000009.1"/>
</dbReference>
<evidence type="ECO:0000313" key="2">
    <source>
        <dbReference type="EMBL" id="KRU12601.1"/>
    </source>
</evidence>
<dbReference type="EMBL" id="JPGY02000001">
    <property type="protein sequence ID" value="KRU12601.1"/>
    <property type="molecule type" value="Genomic_DNA"/>
</dbReference>
<organism evidence="1 4">
    <name type="scientific">Clostridium pasteurianum DSM 525 = ATCC 6013</name>
    <dbReference type="NCBI Taxonomy" id="1262449"/>
    <lineage>
        <taxon>Bacteria</taxon>
        <taxon>Bacillati</taxon>
        <taxon>Bacillota</taxon>
        <taxon>Clostridia</taxon>
        <taxon>Eubacteriales</taxon>
        <taxon>Clostridiaceae</taxon>
        <taxon>Clostridium</taxon>
    </lineage>
</organism>
<protein>
    <submittedName>
        <fullName evidence="2">37kDa nucleoid-associated protein</fullName>
    </submittedName>
</protein>
<dbReference type="Proteomes" id="UP000030905">
    <property type="component" value="Chromosome"/>
</dbReference>